<dbReference type="EMBL" id="JAVFWL010000002">
    <property type="protein sequence ID" value="KAK6733144.1"/>
    <property type="molecule type" value="Genomic_DNA"/>
</dbReference>
<feature type="compositionally biased region" description="Polar residues" evidence="1">
    <location>
        <begin position="417"/>
        <end position="428"/>
    </location>
</feature>
<proteinExistence type="predicted"/>
<accession>A0ABR1C3M2</accession>
<dbReference type="Proteomes" id="UP001303046">
    <property type="component" value="Unassembled WGS sequence"/>
</dbReference>
<gene>
    <name evidence="2" type="primary">Necator_chrII.g4899</name>
    <name evidence="2" type="ORF">RB195_017107</name>
</gene>
<feature type="region of interest" description="Disordered" evidence="1">
    <location>
        <begin position="78"/>
        <end position="348"/>
    </location>
</feature>
<evidence type="ECO:0000256" key="1">
    <source>
        <dbReference type="SAM" id="MobiDB-lite"/>
    </source>
</evidence>
<feature type="compositionally biased region" description="Basic residues" evidence="1">
    <location>
        <begin position="211"/>
        <end position="221"/>
    </location>
</feature>
<feature type="compositionally biased region" description="Basic residues" evidence="1">
    <location>
        <begin position="101"/>
        <end position="111"/>
    </location>
</feature>
<feature type="compositionally biased region" description="Basic and acidic residues" evidence="1">
    <location>
        <begin position="268"/>
        <end position="280"/>
    </location>
</feature>
<evidence type="ECO:0000313" key="2">
    <source>
        <dbReference type="EMBL" id="KAK6733144.1"/>
    </source>
</evidence>
<feature type="compositionally biased region" description="Polar residues" evidence="1">
    <location>
        <begin position="155"/>
        <end position="164"/>
    </location>
</feature>
<feature type="compositionally biased region" description="Polar residues" evidence="1">
    <location>
        <begin position="290"/>
        <end position="299"/>
    </location>
</feature>
<protein>
    <submittedName>
        <fullName evidence="2">Uncharacterized protein</fullName>
    </submittedName>
</protein>
<feature type="compositionally biased region" description="Basic and acidic residues" evidence="1">
    <location>
        <begin position="166"/>
        <end position="185"/>
    </location>
</feature>
<name>A0ABR1C3M2_NECAM</name>
<feature type="compositionally biased region" description="Basic and acidic residues" evidence="1">
    <location>
        <begin position="227"/>
        <end position="261"/>
    </location>
</feature>
<organism evidence="2 3">
    <name type="scientific">Necator americanus</name>
    <name type="common">Human hookworm</name>
    <dbReference type="NCBI Taxonomy" id="51031"/>
    <lineage>
        <taxon>Eukaryota</taxon>
        <taxon>Metazoa</taxon>
        <taxon>Ecdysozoa</taxon>
        <taxon>Nematoda</taxon>
        <taxon>Chromadorea</taxon>
        <taxon>Rhabditida</taxon>
        <taxon>Rhabditina</taxon>
        <taxon>Rhabditomorpha</taxon>
        <taxon>Strongyloidea</taxon>
        <taxon>Ancylostomatidae</taxon>
        <taxon>Bunostominae</taxon>
        <taxon>Necator</taxon>
    </lineage>
</organism>
<sequence length="428" mass="48159">MFSSGQPETFAEKCKRLKQVTIGEPQMQQRSIDQSNPEFKQIQIQEEQKSTPSLFQLFKPDGNFVNRVSSRIMDAAIPSSSKSKKALSEKAEEVLNAVGEKKKKTRVRLRKSIQEIGRRSPGMIKKLRKKRVRRKKKHSASRKESISAAPKEPSKSATPVNSEAGTPKERTPEEKSRMGKPKIPEISEEMQYTEYEVVDAPVAPARADVHAHRRRKRKNRKTLSSEYDTRSTEVTSEEKTTETYETLDTKEIDELKKENDGQNKLAKTGKEKVLKQEPKKKSPGRPSGSCEKQSPSIEVTNEEKKTETSGSVTNATKENIDAKTQQQCDGVVQSKSATPEKCLSVDKDKEERKSFFVDQPAADISSMYCGMNDEENKTDTNQTVPDPKPKEENPNLPITVLLNEPGKTAAIRRPEINTRQNLGVETAK</sequence>
<feature type="region of interest" description="Disordered" evidence="1">
    <location>
        <begin position="370"/>
        <end position="428"/>
    </location>
</feature>
<evidence type="ECO:0000313" key="3">
    <source>
        <dbReference type="Proteomes" id="UP001303046"/>
    </source>
</evidence>
<feature type="compositionally biased region" description="Polar residues" evidence="1">
    <location>
        <begin position="308"/>
        <end position="337"/>
    </location>
</feature>
<feature type="compositionally biased region" description="Basic residues" evidence="1">
    <location>
        <begin position="125"/>
        <end position="140"/>
    </location>
</feature>
<comment type="caution">
    <text evidence="2">The sequence shown here is derived from an EMBL/GenBank/DDBJ whole genome shotgun (WGS) entry which is preliminary data.</text>
</comment>
<keyword evidence="3" id="KW-1185">Reference proteome</keyword>
<reference evidence="2 3" key="1">
    <citation type="submission" date="2023-08" db="EMBL/GenBank/DDBJ databases">
        <title>A Necator americanus chromosomal reference genome.</title>
        <authorList>
            <person name="Ilik V."/>
            <person name="Petrzelkova K.J."/>
            <person name="Pardy F."/>
            <person name="Fuh T."/>
            <person name="Niatou-Singa F.S."/>
            <person name="Gouil Q."/>
            <person name="Baker L."/>
            <person name="Ritchie M.E."/>
            <person name="Jex A.R."/>
            <person name="Gazzola D."/>
            <person name="Li H."/>
            <person name="Toshio Fujiwara R."/>
            <person name="Zhan B."/>
            <person name="Aroian R.V."/>
            <person name="Pafco B."/>
            <person name="Schwarz E.M."/>
        </authorList>
    </citation>
    <scope>NUCLEOTIDE SEQUENCE [LARGE SCALE GENOMIC DNA]</scope>
    <source>
        <strain evidence="2 3">Aroian</strain>
        <tissue evidence="2">Whole animal</tissue>
    </source>
</reference>